<sequence>MKEPKMGIGSTLAVEKDEGAEISWANTTATSGAAHLPRGDTPRGQMPVLVLLPAKRTRLNLIITNQGGPS</sequence>
<dbReference type="RefSeq" id="WP_289829708.1">
    <property type="nucleotide sequence ID" value="NZ_JAUEDK010000013.1"/>
</dbReference>
<dbReference type="EMBL" id="JAUEDK010000013">
    <property type="protein sequence ID" value="MDN0075115.1"/>
    <property type="molecule type" value="Genomic_DNA"/>
</dbReference>
<name>A0ABT7XMX4_9NEIS</name>
<dbReference type="Proteomes" id="UP001168540">
    <property type="component" value="Unassembled WGS sequence"/>
</dbReference>
<evidence type="ECO:0000313" key="3">
    <source>
        <dbReference type="Proteomes" id="UP001168540"/>
    </source>
</evidence>
<accession>A0ABT7XMX4</accession>
<feature type="region of interest" description="Disordered" evidence="1">
    <location>
        <begin position="25"/>
        <end position="44"/>
    </location>
</feature>
<evidence type="ECO:0000256" key="1">
    <source>
        <dbReference type="SAM" id="MobiDB-lite"/>
    </source>
</evidence>
<proteinExistence type="predicted"/>
<keyword evidence="3" id="KW-1185">Reference proteome</keyword>
<evidence type="ECO:0000313" key="2">
    <source>
        <dbReference type="EMBL" id="MDN0075115.1"/>
    </source>
</evidence>
<comment type="caution">
    <text evidence="2">The sequence shown here is derived from an EMBL/GenBank/DDBJ whole genome shotgun (WGS) entry which is preliminary data.</text>
</comment>
<reference evidence="2" key="1">
    <citation type="submission" date="2023-06" db="EMBL/GenBank/DDBJ databases">
        <authorList>
            <person name="Zhang S."/>
        </authorList>
    </citation>
    <scope>NUCLEOTIDE SEQUENCE</scope>
    <source>
        <strain evidence="2">SG2303</strain>
    </source>
</reference>
<gene>
    <name evidence="2" type="ORF">QU481_09470</name>
</gene>
<organism evidence="2 3">
    <name type="scientific">Crenobacter oryzisoli</name>
    <dbReference type="NCBI Taxonomy" id="3056844"/>
    <lineage>
        <taxon>Bacteria</taxon>
        <taxon>Pseudomonadati</taxon>
        <taxon>Pseudomonadota</taxon>
        <taxon>Betaproteobacteria</taxon>
        <taxon>Neisseriales</taxon>
        <taxon>Neisseriaceae</taxon>
        <taxon>Crenobacter</taxon>
    </lineage>
</organism>
<protein>
    <submittedName>
        <fullName evidence="2">Uncharacterized protein</fullName>
    </submittedName>
</protein>